<evidence type="ECO:0000256" key="1">
    <source>
        <dbReference type="SAM" id="MobiDB-lite"/>
    </source>
</evidence>
<gene>
    <name evidence="3" type="ORF">PG993_013693</name>
</gene>
<proteinExistence type="predicted"/>
<keyword evidence="4" id="KW-1185">Reference proteome</keyword>
<feature type="compositionally biased region" description="Basic and acidic residues" evidence="1">
    <location>
        <begin position="77"/>
        <end position="87"/>
    </location>
</feature>
<dbReference type="Proteomes" id="UP001444661">
    <property type="component" value="Unassembled WGS sequence"/>
</dbReference>
<feature type="region of interest" description="Disordered" evidence="1">
    <location>
        <begin position="49"/>
        <end position="140"/>
    </location>
</feature>
<feature type="compositionally biased region" description="Basic and acidic residues" evidence="1">
    <location>
        <begin position="106"/>
        <end position="122"/>
    </location>
</feature>
<evidence type="ECO:0000313" key="4">
    <source>
        <dbReference type="Proteomes" id="UP001444661"/>
    </source>
</evidence>
<dbReference type="EMBL" id="JAQQWK010000013">
    <property type="protein sequence ID" value="KAK8017367.1"/>
    <property type="molecule type" value="Genomic_DNA"/>
</dbReference>
<accession>A0ABR1RR88</accession>
<evidence type="ECO:0000256" key="2">
    <source>
        <dbReference type="SAM" id="Phobius"/>
    </source>
</evidence>
<feature type="compositionally biased region" description="Basic and acidic residues" evidence="1">
    <location>
        <begin position="49"/>
        <end position="70"/>
    </location>
</feature>
<comment type="caution">
    <text evidence="3">The sequence shown here is derived from an EMBL/GenBank/DDBJ whole genome shotgun (WGS) entry which is preliminary data.</text>
</comment>
<feature type="compositionally biased region" description="Polar residues" evidence="1">
    <location>
        <begin position="128"/>
        <end position="140"/>
    </location>
</feature>
<protein>
    <submittedName>
        <fullName evidence="3">Uncharacterized protein</fullName>
    </submittedName>
</protein>
<reference evidence="3 4" key="1">
    <citation type="submission" date="2023-01" db="EMBL/GenBank/DDBJ databases">
        <title>Analysis of 21 Apiospora genomes using comparative genomics revels a genus with tremendous synthesis potential of carbohydrate active enzymes and secondary metabolites.</title>
        <authorList>
            <person name="Sorensen T."/>
        </authorList>
    </citation>
    <scope>NUCLEOTIDE SEQUENCE [LARGE SCALE GENOMIC DNA]</scope>
    <source>
        <strain evidence="3 4">CBS 33761</strain>
    </source>
</reference>
<keyword evidence="2" id="KW-0472">Membrane</keyword>
<name>A0ABR1RR88_9PEZI</name>
<organism evidence="3 4">
    <name type="scientific">Apiospora rasikravindrae</name>
    <dbReference type="NCBI Taxonomy" id="990691"/>
    <lineage>
        <taxon>Eukaryota</taxon>
        <taxon>Fungi</taxon>
        <taxon>Dikarya</taxon>
        <taxon>Ascomycota</taxon>
        <taxon>Pezizomycotina</taxon>
        <taxon>Sordariomycetes</taxon>
        <taxon>Xylariomycetidae</taxon>
        <taxon>Amphisphaeriales</taxon>
        <taxon>Apiosporaceae</taxon>
        <taxon>Apiospora</taxon>
    </lineage>
</organism>
<sequence length="140" mass="15026">MQDTAGGPADSSLAPKYIGAIFAGVVGFILIIALAVWTIKRHLDKVMRAVDKTRGNTGKEKNEPTPRDTDAGAVDGARADPGLHEVHGQPSTSELWDPFRQGSLSPDHRWELRGSDDAHGTSELDATGNRSKLSQTSTHQ</sequence>
<feature type="transmembrane region" description="Helical" evidence="2">
    <location>
        <begin position="17"/>
        <end position="39"/>
    </location>
</feature>
<keyword evidence="2" id="KW-0812">Transmembrane</keyword>
<keyword evidence="2" id="KW-1133">Transmembrane helix</keyword>
<evidence type="ECO:0000313" key="3">
    <source>
        <dbReference type="EMBL" id="KAK8017367.1"/>
    </source>
</evidence>